<feature type="transmembrane region" description="Helical" evidence="1">
    <location>
        <begin position="86"/>
        <end position="104"/>
    </location>
</feature>
<dbReference type="EMBL" id="SIZV01000003">
    <property type="protein sequence ID" value="TBR55537.1"/>
    <property type="molecule type" value="Genomic_DNA"/>
</dbReference>
<keyword evidence="1" id="KW-0812">Transmembrane</keyword>
<gene>
    <name evidence="2" type="ORF">EYS06_03200</name>
</gene>
<proteinExistence type="predicted"/>
<comment type="caution">
    <text evidence="2">The sequence shown here is derived from an EMBL/GenBank/DDBJ whole genome shotgun (WGS) entry which is preliminary data.</text>
</comment>
<accession>A0A7Z7YPU5</accession>
<feature type="transmembrane region" description="Helical" evidence="1">
    <location>
        <begin position="52"/>
        <end position="79"/>
    </location>
</feature>
<name>A0A7Z7YPU5_ESCAL</name>
<protein>
    <recommendedName>
        <fullName evidence="4">Inner membrane protein</fullName>
    </recommendedName>
</protein>
<sequence>MHCLKVFIRWLKGDYSLSFTYWITAILPSMMMGLFFYTLNYQMLHATIDIDISGYLSLLVMLLYIIYTPLSLCAVLCSAMKYNGLILWKILALIIVVRGVFYYFQIIVDIVF</sequence>
<feature type="transmembrane region" description="Helical" evidence="1">
    <location>
        <begin position="21"/>
        <end position="40"/>
    </location>
</feature>
<keyword evidence="1" id="KW-0472">Membrane</keyword>
<dbReference type="Proteomes" id="UP000292187">
    <property type="component" value="Unassembled WGS sequence"/>
</dbReference>
<dbReference type="AlphaFoldDB" id="A0A7Z7YPU5"/>
<evidence type="ECO:0000313" key="3">
    <source>
        <dbReference type="Proteomes" id="UP000292187"/>
    </source>
</evidence>
<evidence type="ECO:0000313" key="2">
    <source>
        <dbReference type="EMBL" id="TBR55537.1"/>
    </source>
</evidence>
<organism evidence="2 3">
    <name type="scientific">Escherichia albertii</name>
    <dbReference type="NCBI Taxonomy" id="208962"/>
    <lineage>
        <taxon>Bacteria</taxon>
        <taxon>Pseudomonadati</taxon>
        <taxon>Pseudomonadota</taxon>
        <taxon>Gammaproteobacteria</taxon>
        <taxon>Enterobacterales</taxon>
        <taxon>Enterobacteriaceae</taxon>
        <taxon>Escherichia</taxon>
    </lineage>
</organism>
<keyword evidence="1" id="KW-1133">Transmembrane helix</keyword>
<evidence type="ECO:0000256" key="1">
    <source>
        <dbReference type="SAM" id="Phobius"/>
    </source>
</evidence>
<evidence type="ECO:0008006" key="4">
    <source>
        <dbReference type="Google" id="ProtNLM"/>
    </source>
</evidence>
<reference evidence="2 3" key="1">
    <citation type="submission" date="2019-02" db="EMBL/GenBank/DDBJ databases">
        <title>Draft genome sequence of Escherichia albertii strain Mex-12/320a, isolated from an infant with diarrhea, harboring virulence genes associated with diarrheagenic strains of enteropathogenic E. coli.</title>
        <authorList>
            <person name="Maldonado-Puga S."/>
            <person name="Meza-Segura M."/>
            <person name="Zaidi M.B."/>
            <person name="Estrada-Garcia T."/>
        </authorList>
    </citation>
    <scope>NUCLEOTIDE SEQUENCE [LARGE SCALE GENOMIC DNA]</scope>
    <source>
        <strain evidence="2 3">Mex-12/320a</strain>
    </source>
</reference>